<protein>
    <recommendedName>
        <fullName evidence="3">SAV-6107-like HEPN domain-containing protein</fullName>
    </recommendedName>
</protein>
<name>A0ABY5DT43_9ACTN</name>
<dbReference type="EMBL" id="CP098502">
    <property type="protein sequence ID" value="UTI65195.1"/>
    <property type="molecule type" value="Genomic_DNA"/>
</dbReference>
<gene>
    <name evidence="1" type="ORF">NBH00_03055</name>
</gene>
<evidence type="ECO:0000313" key="1">
    <source>
        <dbReference type="EMBL" id="UTI65195.1"/>
    </source>
</evidence>
<dbReference type="RefSeq" id="WP_254571882.1">
    <property type="nucleotide sequence ID" value="NZ_CP098502.1"/>
</dbReference>
<accession>A0ABY5DT43</accession>
<dbReference type="Proteomes" id="UP001056035">
    <property type="component" value="Chromosome"/>
</dbReference>
<sequence>MKVPDLLRAALALLDEPEPDTATVWPRGAAVLTRQAIETTLDAYWRKTSSQMLFASAADRWVALPSYLGRDPVIRAAEYAWSALSEACHQRAYDVGLTEAELRAHLRTADAFREVVAQALTTARGVGSASGPADS</sequence>
<organism evidence="1 2">
    <name type="scientific">Paraconexibacter antarcticus</name>
    <dbReference type="NCBI Taxonomy" id="2949664"/>
    <lineage>
        <taxon>Bacteria</taxon>
        <taxon>Bacillati</taxon>
        <taxon>Actinomycetota</taxon>
        <taxon>Thermoleophilia</taxon>
        <taxon>Solirubrobacterales</taxon>
        <taxon>Paraconexibacteraceae</taxon>
        <taxon>Paraconexibacter</taxon>
    </lineage>
</organism>
<keyword evidence="2" id="KW-1185">Reference proteome</keyword>
<evidence type="ECO:0000313" key="2">
    <source>
        <dbReference type="Proteomes" id="UP001056035"/>
    </source>
</evidence>
<proteinExistence type="predicted"/>
<reference evidence="1 2" key="1">
    <citation type="submission" date="2022-06" db="EMBL/GenBank/DDBJ databases">
        <title>Paraconexibacter antarcticus.</title>
        <authorList>
            <person name="Kim C.S."/>
        </authorList>
    </citation>
    <scope>NUCLEOTIDE SEQUENCE [LARGE SCALE GENOMIC DNA]</scope>
    <source>
        <strain evidence="1 2">02-257</strain>
    </source>
</reference>
<evidence type="ECO:0008006" key="3">
    <source>
        <dbReference type="Google" id="ProtNLM"/>
    </source>
</evidence>